<evidence type="ECO:0000313" key="1">
    <source>
        <dbReference type="WBParaSite" id="SCUD_0002077101-mRNA-1"/>
    </source>
</evidence>
<accession>A0A183L0C0</accession>
<reference evidence="1" key="1">
    <citation type="submission" date="2016-06" db="UniProtKB">
        <authorList>
            <consortium name="WormBaseParasite"/>
        </authorList>
    </citation>
    <scope>IDENTIFICATION</scope>
</reference>
<dbReference type="AlphaFoldDB" id="A0A183L0C0"/>
<proteinExistence type="predicted"/>
<sequence>LLSSNQKVQLYVNPTLSENNPGVIDQQHSTDTNTYRIVGLDNYGYLLVEDICTGIRHKLHPDGNSMDMMRGLIITK</sequence>
<organism evidence="1">
    <name type="scientific">Schistosoma curassoni</name>
    <dbReference type="NCBI Taxonomy" id="6186"/>
    <lineage>
        <taxon>Eukaryota</taxon>
        <taxon>Metazoa</taxon>
        <taxon>Spiralia</taxon>
        <taxon>Lophotrochozoa</taxon>
        <taxon>Platyhelminthes</taxon>
        <taxon>Trematoda</taxon>
        <taxon>Digenea</taxon>
        <taxon>Strigeidida</taxon>
        <taxon>Schistosomatoidea</taxon>
        <taxon>Schistosomatidae</taxon>
        <taxon>Schistosoma</taxon>
    </lineage>
</organism>
<dbReference type="WBParaSite" id="SCUD_0002077101-mRNA-1">
    <property type="protein sequence ID" value="SCUD_0002077101-mRNA-1"/>
    <property type="gene ID" value="SCUD_0002077101"/>
</dbReference>
<name>A0A183L0C0_9TREM</name>
<protein>
    <submittedName>
        <fullName evidence="1">Protein kinase domain-containing protein</fullName>
    </submittedName>
</protein>